<dbReference type="GO" id="GO:0007018">
    <property type="term" value="P:microtubule-based movement"/>
    <property type="evidence" value="ECO:0007669"/>
    <property type="project" value="TreeGrafter"/>
</dbReference>
<proteinExistence type="inferred from homology"/>
<feature type="region of interest" description="Disordered" evidence="2">
    <location>
        <begin position="123"/>
        <end position="156"/>
    </location>
</feature>
<sequence>MSKANLAKRASRHDLVVGGGGGSGKPKQMTRRQPSLASLGRRDTSSSFGTGKDETAKVDSRRLYQQQEIDKGEIHMTIAGVSGAGKASQEATPPSPVNLRSLMVTKRLAMNFKRMAAQRVADKKGASYLAHTDRPWRPQHPRPPEEDEPEQEHTYQLGPVSKFFSGRAEKALSELLEERLCDYEYNSGTAGLITKNLCEEAKQRMKEFLPPRYKLISVANIGERHSQDIRVASRCAWDPSVDTFASSTFENGSVFCVATVYAVYME</sequence>
<dbReference type="InterPro" id="IPR005334">
    <property type="entry name" value="Tctex-1-like"/>
</dbReference>
<evidence type="ECO:0000313" key="3">
    <source>
        <dbReference type="EMBL" id="CAH1265555.1"/>
    </source>
</evidence>
<dbReference type="Proteomes" id="UP000838412">
    <property type="component" value="Chromosome 5"/>
</dbReference>
<dbReference type="GO" id="GO:0005737">
    <property type="term" value="C:cytoplasm"/>
    <property type="evidence" value="ECO:0007669"/>
    <property type="project" value="TreeGrafter"/>
</dbReference>
<evidence type="ECO:0000256" key="2">
    <source>
        <dbReference type="SAM" id="MobiDB-lite"/>
    </source>
</evidence>
<accession>A0A8K0A0A6</accession>
<dbReference type="PANTHER" id="PTHR21255:SF61">
    <property type="entry name" value="TCTEX1 DOMAIN CONTAINING 1"/>
    <property type="match status" value="1"/>
</dbReference>
<dbReference type="CDD" id="cd21451">
    <property type="entry name" value="DLC-like_TCTEX1D"/>
    <property type="match status" value="1"/>
</dbReference>
<organism evidence="3 4">
    <name type="scientific">Branchiostoma lanceolatum</name>
    <name type="common">Common lancelet</name>
    <name type="synonym">Amphioxus lanceolatum</name>
    <dbReference type="NCBI Taxonomy" id="7740"/>
    <lineage>
        <taxon>Eukaryota</taxon>
        <taxon>Metazoa</taxon>
        <taxon>Chordata</taxon>
        <taxon>Cephalochordata</taxon>
        <taxon>Leptocardii</taxon>
        <taxon>Amphioxiformes</taxon>
        <taxon>Branchiostomatidae</taxon>
        <taxon>Branchiostoma</taxon>
    </lineage>
</organism>
<dbReference type="EMBL" id="OV696690">
    <property type="protein sequence ID" value="CAH1265555.1"/>
    <property type="molecule type" value="Genomic_DNA"/>
</dbReference>
<dbReference type="Gene3D" id="3.30.1140.40">
    <property type="entry name" value="Tctex-1"/>
    <property type="match status" value="1"/>
</dbReference>
<dbReference type="OrthoDB" id="10260741at2759"/>
<evidence type="ECO:0000313" key="4">
    <source>
        <dbReference type="Proteomes" id="UP000838412"/>
    </source>
</evidence>
<dbReference type="GO" id="GO:0005868">
    <property type="term" value="C:cytoplasmic dynein complex"/>
    <property type="evidence" value="ECO:0007669"/>
    <property type="project" value="TreeGrafter"/>
</dbReference>
<keyword evidence="4" id="KW-1185">Reference proteome</keyword>
<evidence type="ECO:0000256" key="1">
    <source>
        <dbReference type="ARBA" id="ARBA00005361"/>
    </source>
</evidence>
<reference evidence="3" key="1">
    <citation type="submission" date="2022-01" db="EMBL/GenBank/DDBJ databases">
        <authorList>
            <person name="Braso-Vives M."/>
        </authorList>
    </citation>
    <scope>NUCLEOTIDE SEQUENCE</scope>
</reference>
<dbReference type="PANTHER" id="PTHR21255">
    <property type="entry name" value="T-COMPLEX-ASSOCIATED-TESTIS-EXPRESSED 1/ DYNEIN LIGHT CHAIN"/>
    <property type="match status" value="1"/>
</dbReference>
<feature type="compositionally biased region" description="Basic and acidic residues" evidence="2">
    <location>
        <begin position="51"/>
        <end position="63"/>
    </location>
</feature>
<protein>
    <submittedName>
        <fullName evidence="3">TCTEX1D1 protein</fullName>
    </submittedName>
</protein>
<name>A0A8K0A0A6_BRALA</name>
<dbReference type="AlphaFoldDB" id="A0A8K0A0A6"/>
<dbReference type="InterPro" id="IPR038586">
    <property type="entry name" value="Tctex-1-like_sf"/>
</dbReference>
<dbReference type="GO" id="GO:0045505">
    <property type="term" value="F:dynein intermediate chain binding"/>
    <property type="evidence" value="ECO:0007669"/>
    <property type="project" value="TreeGrafter"/>
</dbReference>
<feature type="region of interest" description="Disordered" evidence="2">
    <location>
        <begin position="1"/>
        <end position="63"/>
    </location>
</feature>
<comment type="similarity">
    <text evidence="1">Belongs to the dynein light chain Tctex-type family.</text>
</comment>
<gene>
    <name evidence="3" type="primary">TCTEX1D1</name>
    <name evidence="3" type="ORF">BLAG_LOCUS19497</name>
</gene>
<feature type="compositionally biased region" description="Basic and acidic residues" evidence="2">
    <location>
        <begin position="123"/>
        <end position="136"/>
    </location>
</feature>
<dbReference type="Pfam" id="PF03645">
    <property type="entry name" value="Tctex-1"/>
    <property type="match status" value="1"/>
</dbReference>